<evidence type="ECO:0000256" key="2">
    <source>
        <dbReference type="ARBA" id="ARBA00022980"/>
    </source>
</evidence>
<evidence type="ECO:0000313" key="5">
    <source>
        <dbReference type="Proteomes" id="UP001174677"/>
    </source>
</evidence>
<evidence type="ECO:0000313" key="4">
    <source>
        <dbReference type="EMBL" id="KAJ9167183.1"/>
    </source>
</evidence>
<organism evidence="4 5">
    <name type="scientific">Hevea brasiliensis</name>
    <name type="common">Para rubber tree</name>
    <name type="synonym">Siphonia brasiliensis</name>
    <dbReference type="NCBI Taxonomy" id="3981"/>
    <lineage>
        <taxon>Eukaryota</taxon>
        <taxon>Viridiplantae</taxon>
        <taxon>Streptophyta</taxon>
        <taxon>Embryophyta</taxon>
        <taxon>Tracheophyta</taxon>
        <taxon>Spermatophyta</taxon>
        <taxon>Magnoliopsida</taxon>
        <taxon>eudicotyledons</taxon>
        <taxon>Gunneridae</taxon>
        <taxon>Pentapetalae</taxon>
        <taxon>rosids</taxon>
        <taxon>fabids</taxon>
        <taxon>Malpighiales</taxon>
        <taxon>Euphorbiaceae</taxon>
        <taxon>Crotonoideae</taxon>
        <taxon>Micrandreae</taxon>
        <taxon>Hevea</taxon>
    </lineage>
</organism>
<dbReference type="InterPro" id="IPR005484">
    <property type="entry name" value="Ribosomal_uL18_bac/plant/anim"/>
</dbReference>
<comment type="caution">
    <text evidence="4">The sequence shown here is derived from an EMBL/GenBank/DDBJ whole genome shotgun (WGS) entry which is preliminary data.</text>
</comment>
<dbReference type="Proteomes" id="UP001174677">
    <property type="component" value="Chromosome 12"/>
</dbReference>
<protein>
    <submittedName>
        <fullName evidence="4">Uncharacterized protein</fullName>
    </submittedName>
</protein>
<evidence type="ECO:0000256" key="1">
    <source>
        <dbReference type="ARBA" id="ARBA00007116"/>
    </source>
</evidence>
<proteinExistence type="inferred from homology"/>
<evidence type="ECO:0000256" key="3">
    <source>
        <dbReference type="ARBA" id="ARBA00023274"/>
    </source>
</evidence>
<dbReference type="EMBL" id="JARPOI010000012">
    <property type="protein sequence ID" value="KAJ9167183.1"/>
    <property type="molecule type" value="Genomic_DNA"/>
</dbReference>
<dbReference type="PANTHER" id="PTHR12899">
    <property type="entry name" value="39S RIBOSOMAL PROTEIN L18, MITOCHONDRIAL"/>
    <property type="match status" value="1"/>
</dbReference>
<gene>
    <name evidence="4" type="ORF">P3X46_021851</name>
</gene>
<keyword evidence="2" id="KW-0689">Ribosomal protein</keyword>
<dbReference type="PANTHER" id="PTHR12899:SF16">
    <property type="entry name" value="OS02G0689700 PROTEIN"/>
    <property type="match status" value="1"/>
</dbReference>
<sequence>METEDSHVYEAILTQCFLLIEIYPCESYVPGKSKVISVATTNAKVLRSSLPLHTDHDAWRVIAERSKEAEVYAMSYKPRKNEWIEGKLEIVKNSIKGMKGVTESSRR</sequence>
<keyword evidence="5" id="KW-1185">Reference proteome</keyword>
<name>A0ABQ9LKM0_HEVBR</name>
<reference evidence="4 5" key="1">
    <citation type="journal article" date="2023" name="Plant Biotechnol. J.">
        <title>Chromosome-level wild Hevea brasiliensis genome provides new tools for genomic-assisted breeding and valuable loci to elevate rubber yield.</title>
        <authorList>
            <person name="Cheng H."/>
            <person name="Song X."/>
            <person name="Hu Y."/>
            <person name="Wu T."/>
            <person name="Yang Q."/>
            <person name="An Z."/>
            <person name="Feng S."/>
            <person name="Deng Z."/>
            <person name="Wu W."/>
            <person name="Zeng X."/>
            <person name="Tu M."/>
            <person name="Wang X."/>
            <person name="Huang H."/>
        </authorList>
    </citation>
    <scope>NUCLEOTIDE SEQUENCE [LARGE SCALE GENOMIC DNA]</scope>
    <source>
        <strain evidence="4">MT/VB/25A 57/8</strain>
    </source>
</reference>
<keyword evidence="3" id="KW-0687">Ribonucleoprotein</keyword>
<accession>A0ABQ9LKM0</accession>
<comment type="similarity">
    <text evidence="1">Belongs to the universal ribosomal protein uL18 family.</text>
</comment>